<name>A0ACD3RU79_LARCR</name>
<dbReference type="Proteomes" id="UP000793456">
    <property type="component" value="Chromosome I"/>
</dbReference>
<gene>
    <name evidence="1" type="ORF">E3U43_008330</name>
</gene>
<evidence type="ECO:0000313" key="1">
    <source>
        <dbReference type="EMBL" id="TMS23024.1"/>
    </source>
</evidence>
<comment type="caution">
    <text evidence="1">The sequence shown here is derived from an EMBL/GenBank/DDBJ whole genome shotgun (WGS) entry which is preliminary data.</text>
</comment>
<organism evidence="1 2">
    <name type="scientific">Larimichthys crocea</name>
    <name type="common">Large yellow croaker</name>
    <name type="synonym">Pseudosciaena crocea</name>
    <dbReference type="NCBI Taxonomy" id="215358"/>
    <lineage>
        <taxon>Eukaryota</taxon>
        <taxon>Metazoa</taxon>
        <taxon>Chordata</taxon>
        <taxon>Craniata</taxon>
        <taxon>Vertebrata</taxon>
        <taxon>Euteleostomi</taxon>
        <taxon>Actinopterygii</taxon>
        <taxon>Neopterygii</taxon>
        <taxon>Teleostei</taxon>
        <taxon>Neoteleostei</taxon>
        <taxon>Acanthomorphata</taxon>
        <taxon>Eupercaria</taxon>
        <taxon>Sciaenidae</taxon>
        <taxon>Larimichthys</taxon>
    </lineage>
</organism>
<accession>A0ACD3RU79</accession>
<keyword evidence="2" id="KW-1185">Reference proteome</keyword>
<evidence type="ECO:0000313" key="2">
    <source>
        <dbReference type="Proteomes" id="UP000793456"/>
    </source>
</evidence>
<reference evidence="1" key="1">
    <citation type="submission" date="2018-11" db="EMBL/GenBank/DDBJ databases">
        <title>The sequence and de novo assembly of Larimichthys crocea genome using PacBio and Hi-C technologies.</title>
        <authorList>
            <person name="Xu P."/>
            <person name="Chen B."/>
            <person name="Zhou Z."/>
            <person name="Ke Q."/>
            <person name="Wu Y."/>
            <person name="Bai H."/>
            <person name="Pu F."/>
        </authorList>
    </citation>
    <scope>NUCLEOTIDE SEQUENCE</scope>
    <source>
        <tissue evidence="1">Muscle</tissue>
    </source>
</reference>
<proteinExistence type="predicted"/>
<sequence>MDSNGLDEIPAGGLRGLHDLRELSLGSNLLNNLKDSVFDDLNSLEVLFLEKNTITAVRPEVFKTPMSNLSLLIMGKNPFDCTCESILWFVTWLNNTNMTNVPGLREQYMCNTPLAYFNHSIMDFDGLSCKDMTPFQALYILSSTAVIMLIVTCTSGSGSMAGGFSFIVTY</sequence>
<dbReference type="EMBL" id="CM011674">
    <property type="protein sequence ID" value="TMS23024.1"/>
    <property type="molecule type" value="Genomic_DNA"/>
</dbReference>
<protein>
    <submittedName>
        <fullName evidence="1">Uncharacterized protein</fullName>
    </submittedName>
</protein>